<dbReference type="EMBL" id="JAYWIO010000002">
    <property type="protein sequence ID" value="KAK7283257.1"/>
    <property type="molecule type" value="Genomic_DNA"/>
</dbReference>
<protein>
    <recommendedName>
        <fullName evidence="7">BHLH domain-containing protein</fullName>
    </recommendedName>
</protein>
<comment type="subcellular location">
    <subcellularLocation>
        <location evidence="1">Nucleus</location>
    </subcellularLocation>
</comment>
<feature type="compositionally biased region" description="Basic and acidic residues" evidence="6">
    <location>
        <begin position="118"/>
        <end position="129"/>
    </location>
</feature>
<accession>A0AAN9IND3</accession>
<evidence type="ECO:0000256" key="5">
    <source>
        <dbReference type="ARBA" id="ARBA00023242"/>
    </source>
</evidence>
<evidence type="ECO:0000256" key="6">
    <source>
        <dbReference type="SAM" id="MobiDB-lite"/>
    </source>
</evidence>
<comment type="caution">
    <text evidence="8">The sequence shown here is derived from an EMBL/GenBank/DDBJ whole genome shotgun (WGS) entry which is preliminary data.</text>
</comment>
<dbReference type="FunFam" id="4.10.280.10:FF:000022">
    <property type="entry name" value="Basic helix-loop-helix transcription factor"/>
    <property type="match status" value="1"/>
</dbReference>
<dbReference type="InterPro" id="IPR011598">
    <property type="entry name" value="bHLH_dom"/>
</dbReference>
<dbReference type="Proteomes" id="UP001372338">
    <property type="component" value="Unassembled WGS sequence"/>
</dbReference>
<keyword evidence="3" id="KW-0238">DNA-binding</keyword>
<reference evidence="8 9" key="1">
    <citation type="submission" date="2024-01" db="EMBL/GenBank/DDBJ databases">
        <title>The genomes of 5 underutilized Papilionoideae crops provide insights into root nodulation and disease resistanc.</title>
        <authorList>
            <person name="Yuan L."/>
        </authorList>
    </citation>
    <scope>NUCLEOTIDE SEQUENCE [LARGE SCALE GENOMIC DNA]</scope>
    <source>
        <strain evidence="8">ZHUSHIDOU_FW_LH</strain>
        <tissue evidence="8">Leaf</tissue>
    </source>
</reference>
<dbReference type="InterPro" id="IPR045843">
    <property type="entry name" value="IND-like"/>
</dbReference>
<keyword evidence="4" id="KW-0804">Transcription</keyword>
<dbReference type="PANTHER" id="PTHR16223:SF274">
    <property type="entry name" value="TRANSCRIPTION FACTOR BHLH84"/>
    <property type="match status" value="1"/>
</dbReference>
<evidence type="ECO:0000256" key="3">
    <source>
        <dbReference type="ARBA" id="ARBA00023125"/>
    </source>
</evidence>
<dbReference type="Pfam" id="PF00010">
    <property type="entry name" value="HLH"/>
    <property type="match status" value="1"/>
</dbReference>
<feature type="compositionally biased region" description="Basic and acidic residues" evidence="6">
    <location>
        <begin position="183"/>
        <end position="193"/>
    </location>
</feature>
<sequence>METLEAFPDGEWDCFPRMFATEENDHLPQFHGGNSLLFGLDDGNIDIQSMFCPTTTESGGNESHTNYYSGYPDNVLANKTYTSIGFSMMDEKNNGSFVPLINNDVGIEENVSFIDDERSDRSENFDHSQVEPANVKQPDMPELEVQVEDKINTNSTANPKKRPRASKDMPIGMKNIARSKKNQKVEKNGKEAEETNAGSDGHSCSNFTSEDDNANHENSGGVASPSKSSSALNSNGKTRASRGSATDPQSLYARKRRERINERLRILQNLVPNGTKVDISTMLEEAIRYVKFLQLQIKLLSSDDLWMYAPITYNGLDIGLDLNRKGIVV</sequence>
<feature type="domain" description="BHLH" evidence="7">
    <location>
        <begin position="244"/>
        <end position="293"/>
    </location>
</feature>
<dbReference type="GO" id="GO:0046983">
    <property type="term" value="F:protein dimerization activity"/>
    <property type="evidence" value="ECO:0007669"/>
    <property type="project" value="InterPro"/>
</dbReference>
<dbReference type="GO" id="GO:0000978">
    <property type="term" value="F:RNA polymerase II cis-regulatory region sequence-specific DNA binding"/>
    <property type="evidence" value="ECO:0007669"/>
    <property type="project" value="TreeGrafter"/>
</dbReference>
<keyword evidence="5" id="KW-0539">Nucleus</keyword>
<gene>
    <name evidence="8" type="ORF">RIF29_12662</name>
</gene>
<keyword evidence="2" id="KW-0805">Transcription regulation</keyword>
<dbReference type="PROSITE" id="PS50888">
    <property type="entry name" value="BHLH"/>
    <property type="match status" value="1"/>
</dbReference>
<dbReference type="SMART" id="SM00353">
    <property type="entry name" value="HLH"/>
    <property type="match status" value="1"/>
</dbReference>
<evidence type="ECO:0000256" key="4">
    <source>
        <dbReference type="ARBA" id="ARBA00023163"/>
    </source>
</evidence>
<evidence type="ECO:0000256" key="1">
    <source>
        <dbReference type="ARBA" id="ARBA00004123"/>
    </source>
</evidence>
<feature type="compositionally biased region" description="Low complexity" evidence="6">
    <location>
        <begin position="218"/>
        <end position="236"/>
    </location>
</feature>
<dbReference type="GO" id="GO:0005634">
    <property type="term" value="C:nucleus"/>
    <property type="evidence" value="ECO:0007669"/>
    <property type="project" value="UniProtKB-SubCell"/>
</dbReference>
<dbReference type="PANTHER" id="PTHR16223">
    <property type="entry name" value="TRANSCRIPTION FACTOR BHLH83-RELATED"/>
    <property type="match status" value="1"/>
</dbReference>
<dbReference type="GO" id="GO:0000981">
    <property type="term" value="F:DNA-binding transcription factor activity, RNA polymerase II-specific"/>
    <property type="evidence" value="ECO:0007669"/>
    <property type="project" value="TreeGrafter"/>
</dbReference>
<feature type="compositionally biased region" description="Polar residues" evidence="6">
    <location>
        <begin position="237"/>
        <end position="249"/>
    </location>
</feature>
<evidence type="ECO:0000313" key="8">
    <source>
        <dbReference type="EMBL" id="KAK7283257.1"/>
    </source>
</evidence>
<feature type="compositionally biased region" description="Polar residues" evidence="6">
    <location>
        <begin position="196"/>
        <end position="208"/>
    </location>
</feature>
<evidence type="ECO:0000259" key="7">
    <source>
        <dbReference type="PROSITE" id="PS50888"/>
    </source>
</evidence>
<name>A0AAN9IND3_CROPI</name>
<keyword evidence="9" id="KW-1185">Reference proteome</keyword>
<feature type="region of interest" description="Disordered" evidence="6">
    <location>
        <begin position="118"/>
        <end position="256"/>
    </location>
</feature>
<proteinExistence type="predicted"/>
<dbReference type="InterPro" id="IPR036638">
    <property type="entry name" value="HLH_DNA-bd_sf"/>
</dbReference>
<evidence type="ECO:0000256" key="2">
    <source>
        <dbReference type="ARBA" id="ARBA00023015"/>
    </source>
</evidence>
<dbReference type="AlphaFoldDB" id="A0AAN9IND3"/>
<evidence type="ECO:0000313" key="9">
    <source>
        <dbReference type="Proteomes" id="UP001372338"/>
    </source>
</evidence>
<organism evidence="8 9">
    <name type="scientific">Crotalaria pallida</name>
    <name type="common">Smooth rattlebox</name>
    <name type="synonym">Crotalaria striata</name>
    <dbReference type="NCBI Taxonomy" id="3830"/>
    <lineage>
        <taxon>Eukaryota</taxon>
        <taxon>Viridiplantae</taxon>
        <taxon>Streptophyta</taxon>
        <taxon>Embryophyta</taxon>
        <taxon>Tracheophyta</taxon>
        <taxon>Spermatophyta</taxon>
        <taxon>Magnoliopsida</taxon>
        <taxon>eudicotyledons</taxon>
        <taxon>Gunneridae</taxon>
        <taxon>Pentapetalae</taxon>
        <taxon>rosids</taxon>
        <taxon>fabids</taxon>
        <taxon>Fabales</taxon>
        <taxon>Fabaceae</taxon>
        <taxon>Papilionoideae</taxon>
        <taxon>50 kb inversion clade</taxon>
        <taxon>genistoids sensu lato</taxon>
        <taxon>core genistoids</taxon>
        <taxon>Crotalarieae</taxon>
        <taxon>Crotalaria</taxon>
    </lineage>
</organism>
<dbReference type="CDD" id="cd11454">
    <property type="entry name" value="bHLH_AtIND_like"/>
    <property type="match status" value="1"/>
</dbReference>
<dbReference type="Gene3D" id="4.10.280.10">
    <property type="entry name" value="Helix-loop-helix DNA-binding domain"/>
    <property type="match status" value="1"/>
</dbReference>
<dbReference type="GO" id="GO:0048766">
    <property type="term" value="P:root hair initiation"/>
    <property type="evidence" value="ECO:0007669"/>
    <property type="project" value="UniProtKB-ARBA"/>
</dbReference>
<dbReference type="SUPFAM" id="SSF47459">
    <property type="entry name" value="HLH, helix-loop-helix DNA-binding domain"/>
    <property type="match status" value="1"/>
</dbReference>